<feature type="transmembrane region" description="Helical" evidence="7">
    <location>
        <begin position="110"/>
        <end position="134"/>
    </location>
</feature>
<accession>A0A4R1M0W7</accession>
<dbReference type="InterPro" id="IPR017473">
    <property type="entry name" value="Undecaprenyl-P_gluc_Ptfrase"/>
</dbReference>
<dbReference type="OrthoDB" id="9808602at2"/>
<evidence type="ECO:0000256" key="5">
    <source>
        <dbReference type="ARBA" id="ARBA00022989"/>
    </source>
</evidence>
<dbReference type="InterPro" id="IPR003362">
    <property type="entry name" value="Bact_transf"/>
</dbReference>
<evidence type="ECO:0000256" key="6">
    <source>
        <dbReference type="ARBA" id="ARBA00023136"/>
    </source>
</evidence>
<feature type="transmembrane region" description="Helical" evidence="7">
    <location>
        <begin position="80"/>
        <end position="98"/>
    </location>
</feature>
<dbReference type="NCBIfam" id="TIGR03023">
    <property type="entry name" value="WcaJ_sugtrans"/>
    <property type="match status" value="1"/>
</dbReference>
<dbReference type="EMBL" id="SMGO01000001">
    <property type="protein sequence ID" value="TCK84937.1"/>
    <property type="molecule type" value="Genomic_DNA"/>
</dbReference>
<evidence type="ECO:0000256" key="4">
    <source>
        <dbReference type="ARBA" id="ARBA00022692"/>
    </source>
</evidence>
<feature type="domain" description="Bacterial sugar transferase" evidence="8">
    <location>
        <begin position="272"/>
        <end position="456"/>
    </location>
</feature>
<dbReference type="GO" id="GO:0016020">
    <property type="term" value="C:membrane"/>
    <property type="evidence" value="ECO:0007669"/>
    <property type="project" value="UniProtKB-SubCell"/>
</dbReference>
<evidence type="ECO:0000259" key="8">
    <source>
        <dbReference type="Pfam" id="PF02397"/>
    </source>
</evidence>
<gene>
    <name evidence="9" type="ORF">C8N28_0233</name>
</gene>
<dbReference type="InterPro" id="IPR017475">
    <property type="entry name" value="EPS_sugar_tfrase"/>
</dbReference>
<dbReference type="Proteomes" id="UP000294616">
    <property type="component" value="Unassembled WGS sequence"/>
</dbReference>
<feature type="transmembrane region" description="Helical" evidence="7">
    <location>
        <begin position="277"/>
        <end position="299"/>
    </location>
</feature>
<evidence type="ECO:0000256" key="3">
    <source>
        <dbReference type="ARBA" id="ARBA00022679"/>
    </source>
</evidence>
<evidence type="ECO:0000313" key="9">
    <source>
        <dbReference type="EMBL" id="TCK84937.1"/>
    </source>
</evidence>
<evidence type="ECO:0000256" key="2">
    <source>
        <dbReference type="ARBA" id="ARBA00006464"/>
    </source>
</evidence>
<dbReference type="GO" id="GO:0016780">
    <property type="term" value="F:phosphotransferase activity, for other substituted phosphate groups"/>
    <property type="evidence" value="ECO:0007669"/>
    <property type="project" value="TreeGrafter"/>
</dbReference>
<comment type="caution">
    <text evidence="9">The sequence shown here is derived from an EMBL/GenBank/DDBJ whole genome shotgun (WGS) entry which is preliminary data.</text>
</comment>
<dbReference type="AlphaFoldDB" id="A0A4R1M0W7"/>
<dbReference type="Pfam" id="PF13727">
    <property type="entry name" value="CoA_binding_3"/>
    <property type="match status" value="1"/>
</dbReference>
<comment type="subcellular location">
    <subcellularLocation>
        <location evidence="1">Membrane</location>
        <topology evidence="1">Multi-pass membrane protein</topology>
    </subcellularLocation>
</comment>
<keyword evidence="5 7" id="KW-1133">Transmembrane helix</keyword>
<dbReference type="Pfam" id="PF02397">
    <property type="entry name" value="Bac_transf"/>
    <property type="match status" value="1"/>
</dbReference>
<dbReference type="PANTHER" id="PTHR30576:SF0">
    <property type="entry name" value="UNDECAPRENYL-PHOSPHATE N-ACETYLGALACTOSAMINYL 1-PHOSPHATE TRANSFERASE-RELATED"/>
    <property type="match status" value="1"/>
</dbReference>
<keyword evidence="3 9" id="KW-0808">Transferase</keyword>
<organism evidence="9 10">
    <name type="scientific">Albibacterium bauzanense</name>
    <dbReference type="NCBI Taxonomy" id="653929"/>
    <lineage>
        <taxon>Bacteria</taxon>
        <taxon>Pseudomonadati</taxon>
        <taxon>Bacteroidota</taxon>
        <taxon>Sphingobacteriia</taxon>
        <taxon>Sphingobacteriales</taxon>
        <taxon>Sphingobacteriaceae</taxon>
        <taxon>Albibacterium</taxon>
    </lineage>
</organism>
<protein>
    <submittedName>
        <fullName evidence="9">Undecaprenyl-phosphate galactose phosphotransferase/putative colanic acid biosynthesis UDP-glucose lipid carrier transferase</fullName>
    </submittedName>
</protein>
<dbReference type="PANTHER" id="PTHR30576">
    <property type="entry name" value="COLANIC BIOSYNTHESIS UDP-GLUCOSE LIPID CARRIER TRANSFERASE"/>
    <property type="match status" value="1"/>
</dbReference>
<evidence type="ECO:0000256" key="1">
    <source>
        <dbReference type="ARBA" id="ARBA00004141"/>
    </source>
</evidence>
<dbReference type="NCBIfam" id="TIGR03025">
    <property type="entry name" value="EPS_sugtrans"/>
    <property type="match status" value="1"/>
</dbReference>
<reference evidence="9 10" key="1">
    <citation type="submission" date="2019-03" db="EMBL/GenBank/DDBJ databases">
        <title>Genomic Encyclopedia of Archaeal and Bacterial Type Strains, Phase II (KMG-II): from individual species to whole genera.</title>
        <authorList>
            <person name="Goeker M."/>
        </authorList>
    </citation>
    <scope>NUCLEOTIDE SEQUENCE [LARGE SCALE GENOMIC DNA]</scope>
    <source>
        <strain evidence="9 10">DSM 22554</strain>
    </source>
</reference>
<feature type="transmembrane region" description="Helical" evidence="7">
    <location>
        <begin position="7"/>
        <end position="27"/>
    </location>
</feature>
<dbReference type="RefSeq" id="WP_132220723.1">
    <property type="nucleotide sequence ID" value="NZ_SMGO01000001.1"/>
</dbReference>
<evidence type="ECO:0000313" key="10">
    <source>
        <dbReference type="Proteomes" id="UP000294616"/>
    </source>
</evidence>
<evidence type="ECO:0000256" key="7">
    <source>
        <dbReference type="SAM" id="Phobius"/>
    </source>
</evidence>
<keyword evidence="4 7" id="KW-0812">Transmembrane</keyword>
<feature type="transmembrane region" description="Helical" evidence="7">
    <location>
        <begin position="47"/>
        <end position="68"/>
    </location>
</feature>
<keyword evidence="6 7" id="KW-0472">Membrane</keyword>
<proteinExistence type="inferred from homology"/>
<keyword evidence="10" id="KW-1185">Reference proteome</keyword>
<name>A0A4R1M0W7_9SPHI</name>
<sequence>MQSSFAYISKYIVALTDVILVSVVFLISAELTEYVFGLNIRDFYKYYLLIVNSTWLVIALAFGLYTAIGMENLEKFYRSTFRCSVFHLLFFGITLFFIENSFLSLKVFIFFYPLLGLGLLLSRFVGTYFQMVVLSKFNVRKSVAIMGNNQGGQKLAQYFSTHELNYSFEGFLSESDSLLVNDKGELMPAAFGQLQKAVDQNINEVYVSLKPERMSLTTSLLAEAERQCIRIKLVPDLSMENRIPFEMSFMGELPVLSVRQEPSYEIENRFKKRVFDLFFSSLVIIFLLSWLYPILAILIKLESPGPVLFKQQRSGRDNKPFWCYKFRSMEVNENSDSLQASKNDSRVTRLGKFMRKTSIDELPQFFNVLQGTMSVVGPRPHMLKHTKQYSRIIEKYMVRQFMKPGITGWAQVNGYRGETKDPALMEKRVTHDIWYMENWTAMLDVKIVFLTVINILTGEENAI</sequence>
<comment type="similarity">
    <text evidence="2">Belongs to the bacterial sugar transferase family.</text>
</comment>